<keyword evidence="10" id="KW-0653">Protein transport</keyword>
<dbReference type="SMART" id="SM00547">
    <property type="entry name" value="ZnF_RBZ"/>
    <property type="match status" value="2"/>
</dbReference>
<evidence type="ECO:0000256" key="9">
    <source>
        <dbReference type="ARBA" id="ARBA00022833"/>
    </source>
</evidence>
<evidence type="ECO:0000256" key="1">
    <source>
        <dbReference type="ARBA" id="ARBA00001947"/>
    </source>
</evidence>
<evidence type="ECO:0000256" key="14">
    <source>
        <dbReference type="ARBA" id="ARBA00023136"/>
    </source>
</evidence>
<evidence type="ECO:0000256" key="6">
    <source>
        <dbReference type="ARBA" id="ARBA00022737"/>
    </source>
</evidence>
<keyword evidence="12" id="KW-0238">DNA-binding</keyword>
<dbReference type="Proteomes" id="UP001152759">
    <property type="component" value="Chromosome 5"/>
</dbReference>
<feature type="region of interest" description="Disordered" evidence="21">
    <location>
        <begin position="379"/>
        <end position="398"/>
    </location>
</feature>
<feature type="region of interest" description="Disordered" evidence="21">
    <location>
        <begin position="1209"/>
        <end position="1246"/>
    </location>
</feature>
<comment type="cofactor">
    <cofactor evidence="1">
        <name>Zn(2+)</name>
        <dbReference type="ChEBI" id="CHEBI:29105"/>
    </cofactor>
</comment>
<dbReference type="GO" id="GO:0008270">
    <property type="term" value="F:zinc ion binding"/>
    <property type="evidence" value="ECO:0007669"/>
    <property type="project" value="UniProtKB-KW"/>
</dbReference>
<feature type="compositionally biased region" description="Polar residues" evidence="21">
    <location>
        <begin position="379"/>
        <end position="390"/>
    </location>
</feature>
<dbReference type="FunFam" id="4.10.1060.10:FF:000001">
    <property type="entry name" value="Nuclear pore complex protein Nup153"/>
    <property type="match status" value="2"/>
</dbReference>
<evidence type="ECO:0000256" key="21">
    <source>
        <dbReference type="SAM" id="MobiDB-lite"/>
    </source>
</evidence>
<feature type="region of interest" description="Disordered" evidence="21">
    <location>
        <begin position="1368"/>
        <end position="1391"/>
    </location>
</feature>
<name>A0A9P0AE34_BEMTA</name>
<feature type="region of interest" description="Disordered" evidence="21">
    <location>
        <begin position="103"/>
        <end position="144"/>
    </location>
</feature>
<dbReference type="InterPro" id="IPR001876">
    <property type="entry name" value="Znf_RanBP2"/>
</dbReference>
<dbReference type="InterPro" id="IPR036443">
    <property type="entry name" value="Znf_RanBP2_sf"/>
</dbReference>
<evidence type="ECO:0000256" key="13">
    <source>
        <dbReference type="ARBA" id="ARBA00023132"/>
    </source>
</evidence>
<comment type="subcellular location">
    <subcellularLocation>
        <location evidence="2">Nucleus membrane</location>
    </subcellularLocation>
    <subcellularLocation>
        <location evidence="3">Nucleus</location>
        <location evidence="3">Nuclear pore complex</location>
    </subcellularLocation>
</comment>
<feature type="compositionally biased region" description="Low complexity" evidence="21">
    <location>
        <begin position="1209"/>
        <end position="1218"/>
    </location>
</feature>
<dbReference type="InterPro" id="IPR026054">
    <property type="entry name" value="Nucleoporin"/>
</dbReference>
<keyword evidence="15" id="KW-0539">Nucleus</keyword>
<feature type="compositionally biased region" description="Low complexity" evidence="21">
    <location>
        <begin position="486"/>
        <end position="510"/>
    </location>
</feature>
<dbReference type="GO" id="GO:0017056">
    <property type="term" value="F:structural constituent of nuclear pore"/>
    <property type="evidence" value="ECO:0007669"/>
    <property type="project" value="TreeGrafter"/>
</dbReference>
<feature type="domain" description="RanBP2-type" evidence="22">
    <location>
        <begin position="704"/>
        <end position="733"/>
    </location>
</feature>
<feature type="region of interest" description="Disordered" evidence="21">
    <location>
        <begin position="661"/>
        <end position="693"/>
    </location>
</feature>
<evidence type="ECO:0000256" key="16">
    <source>
        <dbReference type="ARBA" id="ARBA00060842"/>
    </source>
</evidence>
<evidence type="ECO:0000256" key="2">
    <source>
        <dbReference type="ARBA" id="ARBA00004126"/>
    </source>
</evidence>
<dbReference type="Gene3D" id="4.10.1060.10">
    <property type="entry name" value="Zinc finger, RanBP2-type"/>
    <property type="match status" value="2"/>
</dbReference>
<keyword evidence="7 20" id="KW-0863">Zinc-finger</keyword>
<dbReference type="GO" id="GO:0003677">
    <property type="term" value="F:DNA binding"/>
    <property type="evidence" value="ECO:0007669"/>
    <property type="project" value="UniProtKB-KW"/>
</dbReference>
<feature type="compositionally biased region" description="Polar residues" evidence="21">
    <location>
        <begin position="61"/>
        <end position="70"/>
    </location>
</feature>
<evidence type="ECO:0000256" key="5">
    <source>
        <dbReference type="ARBA" id="ARBA00022723"/>
    </source>
</evidence>
<feature type="region of interest" description="Disordered" evidence="21">
    <location>
        <begin position="890"/>
        <end position="921"/>
    </location>
</feature>
<dbReference type="PANTHER" id="PTHR23193:SF23">
    <property type="entry name" value="NUCLEAR PORE COMPLEX PROTEIN NUP153"/>
    <property type="match status" value="1"/>
</dbReference>
<dbReference type="GO" id="GO:0005643">
    <property type="term" value="C:nuclear pore"/>
    <property type="evidence" value="ECO:0007669"/>
    <property type="project" value="UniProtKB-SubCell"/>
</dbReference>
<dbReference type="GO" id="GO:0008139">
    <property type="term" value="F:nuclear localization sequence binding"/>
    <property type="evidence" value="ECO:0007669"/>
    <property type="project" value="TreeGrafter"/>
</dbReference>
<dbReference type="Pfam" id="PF00641">
    <property type="entry name" value="Zn_ribbon_RanBP"/>
    <property type="match status" value="2"/>
</dbReference>
<keyword evidence="5" id="KW-0479">Metal-binding</keyword>
<keyword evidence="9" id="KW-0862">Zinc</keyword>
<evidence type="ECO:0000256" key="3">
    <source>
        <dbReference type="ARBA" id="ARBA00004567"/>
    </source>
</evidence>
<dbReference type="EMBL" id="OU963866">
    <property type="protein sequence ID" value="CAH0389822.1"/>
    <property type="molecule type" value="Genomic_DNA"/>
</dbReference>
<organism evidence="23 24">
    <name type="scientific">Bemisia tabaci</name>
    <name type="common">Sweetpotato whitefly</name>
    <name type="synonym">Aleurodes tabaci</name>
    <dbReference type="NCBI Taxonomy" id="7038"/>
    <lineage>
        <taxon>Eukaryota</taxon>
        <taxon>Metazoa</taxon>
        <taxon>Ecdysozoa</taxon>
        <taxon>Arthropoda</taxon>
        <taxon>Hexapoda</taxon>
        <taxon>Insecta</taxon>
        <taxon>Pterygota</taxon>
        <taxon>Neoptera</taxon>
        <taxon>Paraneoptera</taxon>
        <taxon>Hemiptera</taxon>
        <taxon>Sternorrhyncha</taxon>
        <taxon>Aleyrodoidea</taxon>
        <taxon>Aleyrodidae</taxon>
        <taxon>Aleyrodinae</taxon>
        <taxon>Bemisia</taxon>
    </lineage>
</organism>
<dbReference type="PROSITE" id="PS50199">
    <property type="entry name" value="ZF_RANBP2_2"/>
    <property type="match status" value="2"/>
</dbReference>
<comment type="similarity">
    <text evidence="16">Belongs to the NUP153 family.</text>
</comment>
<evidence type="ECO:0000256" key="7">
    <source>
        <dbReference type="ARBA" id="ARBA00022771"/>
    </source>
</evidence>
<evidence type="ECO:0000256" key="12">
    <source>
        <dbReference type="ARBA" id="ARBA00023125"/>
    </source>
</evidence>
<feature type="compositionally biased region" description="Basic residues" evidence="21">
    <location>
        <begin position="1380"/>
        <end position="1391"/>
    </location>
</feature>
<evidence type="ECO:0000256" key="20">
    <source>
        <dbReference type="PROSITE-ProRule" id="PRU00322"/>
    </source>
</evidence>
<evidence type="ECO:0000256" key="4">
    <source>
        <dbReference type="ARBA" id="ARBA00022448"/>
    </source>
</evidence>
<feature type="region of interest" description="Disordered" evidence="21">
    <location>
        <begin position="331"/>
        <end position="356"/>
    </location>
</feature>
<keyword evidence="11" id="KW-0811">Translocation</keyword>
<dbReference type="GO" id="GO:0006405">
    <property type="term" value="P:RNA export from nucleus"/>
    <property type="evidence" value="ECO:0007669"/>
    <property type="project" value="TreeGrafter"/>
</dbReference>
<dbReference type="PROSITE" id="PS01358">
    <property type="entry name" value="ZF_RANBP2_1"/>
    <property type="match status" value="2"/>
</dbReference>
<feature type="region of interest" description="Disordered" evidence="21">
    <location>
        <begin position="940"/>
        <end position="975"/>
    </location>
</feature>
<keyword evidence="24" id="KW-1185">Reference proteome</keyword>
<dbReference type="GO" id="GO:0051028">
    <property type="term" value="P:mRNA transport"/>
    <property type="evidence" value="ECO:0007669"/>
    <property type="project" value="UniProtKB-KW"/>
</dbReference>
<protein>
    <recommendedName>
        <fullName evidence="17">Nuclear pore complex protein Nup153</fullName>
    </recommendedName>
    <alternativeName>
        <fullName evidence="19">153 kDa nucleoporin</fullName>
    </alternativeName>
    <alternativeName>
        <fullName evidence="18">Nucleoporin Nup153</fullName>
    </alternativeName>
</protein>
<keyword evidence="8" id="KW-0509">mRNA transport</keyword>
<feature type="compositionally biased region" description="Polar residues" evidence="21">
    <location>
        <begin position="198"/>
        <end position="218"/>
    </location>
</feature>
<feature type="compositionally biased region" description="Polar residues" evidence="21">
    <location>
        <begin position="966"/>
        <end position="975"/>
    </location>
</feature>
<feature type="compositionally biased region" description="Low complexity" evidence="21">
    <location>
        <begin position="1368"/>
        <end position="1379"/>
    </location>
</feature>
<reference evidence="23" key="1">
    <citation type="submission" date="2021-12" db="EMBL/GenBank/DDBJ databases">
        <authorList>
            <person name="King R."/>
        </authorList>
    </citation>
    <scope>NUCLEOTIDE SEQUENCE</scope>
</reference>
<keyword evidence="4" id="KW-0813">Transport</keyword>
<feature type="compositionally biased region" description="Polar residues" evidence="21">
    <location>
        <begin position="946"/>
        <end position="959"/>
    </location>
</feature>
<feature type="compositionally biased region" description="Polar residues" evidence="21">
    <location>
        <begin position="562"/>
        <end position="587"/>
    </location>
</feature>
<dbReference type="PANTHER" id="PTHR23193">
    <property type="entry name" value="NUCLEAR PORE COMPLEX PROTEIN NUP"/>
    <property type="match status" value="1"/>
</dbReference>
<feature type="compositionally biased region" description="Polar residues" evidence="21">
    <location>
        <begin position="160"/>
        <end position="175"/>
    </location>
</feature>
<dbReference type="KEGG" id="btab:109034884"/>
<evidence type="ECO:0000256" key="18">
    <source>
        <dbReference type="ARBA" id="ARBA00078197"/>
    </source>
</evidence>
<feature type="domain" description="RanBP2-type" evidence="22">
    <location>
        <begin position="613"/>
        <end position="642"/>
    </location>
</feature>
<feature type="region of interest" description="Disordered" evidence="21">
    <location>
        <begin position="842"/>
        <end position="864"/>
    </location>
</feature>
<feature type="region of interest" description="Disordered" evidence="21">
    <location>
        <begin position="556"/>
        <end position="596"/>
    </location>
</feature>
<keyword evidence="6" id="KW-0677">Repeat</keyword>
<dbReference type="SUPFAM" id="SSF90209">
    <property type="entry name" value="Ran binding protein zinc finger-like"/>
    <property type="match status" value="2"/>
</dbReference>
<feature type="compositionally biased region" description="Polar residues" evidence="21">
    <location>
        <begin position="1219"/>
        <end position="1237"/>
    </location>
</feature>
<gene>
    <name evidence="23" type="ORF">BEMITA_LOCUS8607</name>
</gene>
<feature type="compositionally biased region" description="Low complexity" evidence="21">
    <location>
        <begin position="676"/>
        <end position="692"/>
    </location>
</feature>
<evidence type="ECO:0000256" key="17">
    <source>
        <dbReference type="ARBA" id="ARBA00068609"/>
    </source>
</evidence>
<evidence type="ECO:0000256" key="19">
    <source>
        <dbReference type="ARBA" id="ARBA00079437"/>
    </source>
</evidence>
<evidence type="ECO:0000259" key="22">
    <source>
        <dbReference type="PROSITE" id="PS50199"/>
    </source>
</evidence>
<evidence type="ECO:0000256" key="8">
    <source>
        <dbReference type="ARBA" id="ARBA00022816"/>
    </source>
</evidence>
<keyword evidence="14" id="KW-0472">Membrane</keyword>
<feature type="compositionally biased region" description="Low complexity" evidence="21">
    <location>
        <begin position="178"/>
        <end position="189"/>
    </location>
</feature>
<feature type="region of interest" description="Disordered" evidence="21">
    <location>
        <begin position="52"/>
        <end position="76"/>
    </location>
</feature>
<evidence type="ECO:0000313" key="24">
    <source>
        <dbReference type="Proteomes" id="UP001152759"/>
    </source>
</evidence>
<proteinExistence type="inferred from homology"/>
<evidence type="ECO:0000256" key="11">
    <source>
        <dbReference type="ARBA" id="ARBA00023010"/>
    </source>
</evidence>
<evidence type="ECO:0000313" key="23">
    <source>
        <dbReference type="EMBL" id="CAH0389822.1"/>
    </source>
</evidence>
<evidence type="ECO:0000256" key="15">
    <source>
        <dbReference type="ARBA" id="ARBA00023242"/>
    </source>
</evidence>
<keyword evidence="13" id="KW-0906">Nuclear pore complex</keyword>
<feature type="compositionally biased region" description="Low complexity" evidence="21">
    <location>
        <begin position="901"/>
        <end position="915"/>
    </location>
</feature>
<feature type="region of interest" description="Disordered" evidence="21">
    <location>
        <begin position="486"/>
        <end position="543"/>
    </location>
</feature>
<sequence length="1391" mass="144659">MVKGNSTVKNNKSVSFQPYDASNSLVKKVTSRVSELFQQPAWIGKWLAMPSPGASPFDTGESPQTDTSPGNHDLHSSAEDDLLAEQPPAKRARVPFNPQYSKLHKLTFPSPEPGPSIGQGVSPIVNHNKASDNANNISMPGPSNRMSFVASTPQVGNCISNSTENPSKTTMNGDDNCSDSSESTSGCSSLVPQDNIFKKNSSNNTNVSGEMSSLSRSRIQHSRMNPNTLAARRPSFNASSFIASSKIGASPNTSPFYSGRTMYGGASHYRRCAEVGGLFSPTHHSPNLAIRPAVSPCRTTTTTGMSSTARRILDALEQFSTPVLDAKRIPLKKSSPKTDERVRPNKRKMSELSSSIPTTPDLLRLKRKERLQDSMLAARNSSSTFSTPASDYSIREDDGETCDNYKGKIKTKRKDRDKDMNITPLDVNLPNVSLGVSALPKIDIALPPKPSPISKPIPPFSNSSSSFFKFSKPSLDTFKKVDLSKSNSSESVSLSATQTTTSNSNSPSMNFVYKPTNTMPKEKKSGSIDKSSQTFVESEKPILPALTEQQKLDSMFGKKISSPGNTEKTTSQLKPVSSSTGSVTQPSMKEEVKTASSVTTSGFSGFGDKFKKPEGSWECSACLIQNKPDATKCIACETAKPSSSGNKSAAAPITGFSTGSAFGTNSFKMPEGPKETITTSSNSSTTPVSTSTGLAGFGDKFKKPAGAWECGVCMVQNKGDTNKCVACETPKPGSGGESATGLKSSGLSVSSDQKFNFGVDKASEPKFSFGIKKDDTQEKPAISSGFKFGDNGTATIGGTPPAFSFGVPPNAKKETPAPAFNFNAPASTEPKKPDEPKINFAAPTPPKTALDVTDSEAPPAKKSLGFVNPFGSVDVKQSVFDTNKNIASPVKSQASPLLAKPNVPSFSSPTSTSVPDGSKGTSLPNSTFSFGASAFASPPSYSAATNQGSAQVAPQSQKAVQDMKIESTSTQPSATSAVALNSATASSKPSFSFDSSSVFKPPAAGFSFGQAAAAEKPKESLFGNADKPNQSLFGNIEKPKESVFGGVDKPKDSVFGGIDKPKESLFGATEAPKENVFGAAVKPQTNLFGTVENKVAVSTPQLGNSFGTSGGFAFGNTSSSAPSNAFAFGGAKPVEPAPAAPTFGAVNSNTSVFNFNASSEAAPVSASPFGAANKNTFSSPFQSTVTTTAAESKPAFSFGSAASTAPSAPASGGFSFSAMPQTNKPQGFNFSAPQSNNTPASGGFSFGAAAAPSPAVTAAPKPEQSSVFMQPHQNNVFGNPVAPNSNPSPFGAPANPAPSFGAPSQPSFNFGANSTAPAPQSVFSFGGQNANAAPSPVFGAQATNATPTFNVHVPSTFNFTGGAPPSFSATPTGAAAASGRRIKKAVRRTQR</sequence>
<dbReference type="GO" id="GO:0006606">
    <property type="term" value="P:protein import into nucleus"/>
    <property type="evidence" value="ECO:0007669"/>
    <property type="project" value="TreeGrafter"/>
</dbReference>
<dbReference type="GO" id="GO:0031965">
    <property type="term" value="C:nuclear membrane"/>
    <property type="evidence" value="ECO:0007669"/>
    <property type="project" value="UniProtKB-SubCell"/>
</dbReference>
<accession>A0A9P0AE34</accession>
<feature type="region of interest" description="Disordered" evidence="21">
    <location>
        <begin position="160"/>
        <end position="218"/>
    </location>
</feature>
<evidence type="ECO:0000256" key="10">
    <source>
        <dbReference type="ARBA" id="ARBA00022927"/>
    </source>
</evidence>